<dbReference type="OrthoDB" id="9816060at2"/>
<reference evidence="11 12" key="1">
    <citation type="submission" date="2018-01" db="EMBL/GenBank/DDBJ databases">
        <title>The draft genome sequence of Cohaesibacter sp. H1304.</title>
        <authorList>
            <person name="Wang N.-N."/>
            <person name="Du Z.-J."/>
        </authorList>
    </citation>
    <scope>NUCLEOTIDE SEQUENCE [LARGE SCALE GENOMIC DNA]</scope>
    <source>
        <strain evidence="11 12">H1304</strain>
    </source>
</reference>
<keyword evidence="5 9" id="KW-0812">Transmembrane</keyword>
<comment type="caution">
    <text evidence="11">The sequence shown here is derived from an EMBL/GenBank/DDBJ whole genome shotgun (WGS) entry which is preliminary data.</text>
</comment>
<comment type="similarity">
    <text evidence="2">Belongs to the UPF0283 family.</text>
</comment>
<organism evidence="11 12">
    <name type="scientific">Cohaesibacter celericrescens</name>
    <dbReference type="NCBI Taxonomy" id="2067669"/>
    <lineage>
        <taxon>Bacteria</taxon>
        <taxon>Pseudomonadati</taxon>
        <taxon>Pseudomonadota</taxon>
        <taxon>Alphaproteobacteria</taxon>
        <taxon>Hyphomicrobiales</taxon>
        <taxon>Cohaesibacteraceae</taxon>
    </lineage>
</organism>
<feature type="compositionally biased region" description="Basic and acidic residues" evidence="8">
    <location>
        <begin position="22"/>
        <end position="34"/>
    </location>
</feature>
<dbReference type="PANTHER" id="PTHR39342">
    <property type="entry name" value="UPF0283 MEMBRANE PROTEIN YCJF"/>
    <property type="match status" value="1"/>
</dbReference>
<evidence type="ECO:0000256" key="9">
    <source>
        <dbReference type="SAM" id="Phobius"/>
    </source>
</evidence>
<dbReference type="InterPro" id="IPR006507">
    <property type="entry name" value="UPF0283"/>
</dbReference>
<keyword evidence="12" id="KW-1185">Reference proteome</keyword>
<gene>
    <name evidence="11" type="ORF">C0081_01060</name>
    <name evidence="10" type="ORF">C0081_19100</name>
</gene>
<evidence type="ECO:0000256" key="2">
    <source>
        <dbReference type="ARBA" id="ARBA00008255"/>
    </source>
</evidence>
<dbReference type="Pfam" id="PF05128">
    <property type="entry name" value="DUF697"/>
    <property type="match status" value="1"/>
</dbReference>
<keyword evidence="6 9" id="KW-1133">Transmembrane helix</keyword>
<feature type="transmembrane region" description="Helical" evidence="9">
    <location>
        <begin position="79"/>
        <end position="99"/>
    </location>
</feature>
<evidence type="ECO:0000256" key="8">
    <source>
        <dbReference type="SAM" id="MobiDB-lite"/>
    </source>
</evidence>
<sequence>MSKKDPKSGSTPSHSRRAPRAVRLDRGAYGDDIARPTPDTGATISMGSGSNANGSDYFDNTALEEEPAYKPIRKKGWSLASLFWSALTGVLMLALGLWLDTLIRELFARWQYLGWFGIALVSMAVLSLLFFLLRELLALRRLSHLDHLREKVAELYKDGDRKQAMKIANDLLHLYEPQPSLFRARQSLKQDLPHLFDPEDILAQTEQTLMPPVDQAATHRVHQAAKRVAVVTALSPRALFDIIVVLVETVRMVRAIAEAYGNRPGFVAMLRLTGHIAGNLAVTGGMAAGETLMQQIIGHGLAARLSAKLGEGLLNGILTARIGLATIALCRPMPFVTQEQPKLGAVIRTLRATSDEMEGEPVKNKKAKT</sequence>
<dbReference type="AlphaFoldDB" id="A0A2N5XWH6"/>
<dbReference type="GO" id="GO:0005886">
    <property type="term" value="C:plasma membrane"/>
    <property type="evidence" value="ECO:0007669"/>
    <property type="project" value="UniProtKB-SubCell"/>
</dbReference>
<dbReference type="EMBL" id="PKUQ01000050">
    <property type="protein sequence ID" value="PLW75454.1"/>
    <property type="molecule type" value="Genomic_DNA"/>
</dbReference>
<dbReference type="NCBIfam" id="TIGR01620">
    <property type="entry name" value="hyp_HI0043"/>
    <property type="match status" value="1"/>
</dbReference>
<keyword evidence="4" id="KW-0997">Cell inner membrane</keyword>
<accession>A0A2N5XWH6</accession>
<evidence type="ECO:0000313" key="12">
    <source>
        <dbReference type="Proteomes" id="UP000234881"/>
    </source>
</evidence>
<dbReference type="RefSeq" id="WP_101531945.1">
    <property type="nucleotide sequence ID" value="NZ_JBFHIU010000033.1"/>
</dbReference>
<protein>
    <submittedName>
        <fullName evidence="11">TIGR01620 family protein</fullName>
    </submittedName>
</protein>
<evidence type="ECO:0000256" key="6">
    <source>
        <dbReference type="ARBA" id="ARBA00022989"/>
    </source>
</evidence>
<evidence type="ECO:0000256" key="1">
    <source>
        <dbReference type="ARBA" id="ARBA00004429"/>
    </source>
</evidence>
<name>A0A2N5XWH6_9HYPH</name>
<dbReference type="PANTHER" id="PTHR39342:SF1">
    <property type="entry name" value="UPF0283 MEMBRANE PROTEIN YCJF"/>
    <property type="match status" value="1"/>
</dbReference>
<feature type="region of interest" description="Disordered" evidence="8">
    <location>
        <begin position="1"/>
        <end position="48"/>
    </location>
</feature>
<feature type="transmembrane region" description="Helical" evidence="9">
    <location>
        <begin position="111"/>
        <end position="133"/>
    </location>
</feature>
<comment type="subcellular location">
    <subcellularLocation>
        <location evidence="1">Cell inner membrane</location>
        <topology evidence="1">Multi-pass membrane protein</topology>
    </subcellularLocation>
</comment>
<keyword evidence="3" id="KW-1003">Cell membrane</keyword>
<evidence type="ECO:0000256" key="4">
    <source>
        <dbReference type="ARBA" id="ARBA00022519"/>
    </source>
</evidence>
<evidence type="ECO:0000256" key="5">
    <source>
        <dbReference type="ARBA" id="ARBA00022692"/>
    </source>
</evidence>
<keyword evidence="7 9" id="KW-0472">Membrane</keyword>
<dbReference type="EMBL" id="PKUQ01000001">
    <property type="protein sequence ID" value="PLW78861.1"/>
    <property type="molecule type" value="Genomic_DNA"/>
</dbReference>
<evidence type="ECO:0000256" key="7">
    <source>
        <dbReference type="ARBA" id="ARBA00023136"/>
    </source>
</evidence>
<dbReference type="InterPro" id="IPR021147">
    <property type="entry name" value="DUF697"/>
</dbReference>
<dbReference type="Proteomes" id="UP000234881">
    <property type="component" value="Unassembled WGS sequence"/>
</dbReference>
<evidence type="ECO:0000313" key="10">
    <source>
        <dbReference type="EMBL" id="PLW75454.1"/>
    </source>
</evidence>
<evidence type="ECO:0000256" key="3">
    <source>
        <dbReference type="ARBA" id="ARBA00022475"/>
    </source>
</evidence>
<evidence type="ECO:0000313" key="11">
    <source>
        <dbReference type="EMBL" id="PLW78861.1"/>
    </source>
</evidence>
<proteinExistence type="inferred from homology"/>